<comment type="caution">
    <text evidence="1">The sequence shown here is derived from an EMBL/GenBank/DDBJ whole genome shotgun (WGS) entry which is preliminary data.</text>
</comment>
<proteinExistence type="predicted"/>
<dbReference type="Proteomes" id="UP001159363">
    <property type="component" value="Chromosome 4"/>
</dbReference>
<keyword evidence="2" id="KW-1185">Reference proteome</keyword>
<dbReference type="InterPro" id="IPR052958">
    <property type="entry name" value="IFN-induced_PKR_regulator"/>
</dbReference>
<dbReference type="PANTHER" id="PTHR46289:SF17">
    <property type="entry name" value="HAT C-TERMINAL DIMERISATION DOMAIN-CONTAINING PROTEIN"/>
    <property type="match status" value="1"/>
</dbReference>
<sequence>MAGAKSGVKSRMLAEQLLPLYIHCAAHALDLALQDSSKSIPLIRNCLQWVNDIGVIVRDSPKQRAVFSQITTDHNLTSSGPRPLCPTHWTVGEASLLSGVLNMYQAVLDFLDTLAYGRSDIGPKTRGLLDQLSQGNALFRFKITQMVFSLTENPSTTLQSKTQRVAGAKEAINVVIQCLKSKRSDTAFDGVWDKVEQKIKETDLSKPTLPRMTILPKRLEQVQNLAAEHNFELVKQYYRKIYYKFLDNIINEIEDRFQ</sequence>
<accession>A0ABQ9HI85</accession>
<dbReference type="SUPFAM" id="SSF53098">
    <property type="entry name" value="Ribonuclease H-like"/>
    <property type="match status" value="1"/>
</dbReference>
<dbReference type="PANTHER" id="PTHR46289">
    <property type="entry name" value="52 KDA REPRESSOR OF THE INHIBITOR OF THE PROTEIN KINASE-LIKE PROTEIN-RELATED"/>
    <property type="match status" value="1"/>
</dbReference>
<evidence type="ECO:0000313" key="2">
    <source>
        <dbReference type="Proteomes" id="UP001159363"/>
    </source>
</evidence>
<evidence type="ECO:0008006" key="3">
    <source>
        <dbReference type="Google" id="ProtNLM"/>
    </source>
</evidence>
<dbReference type="InterPro" id="IPR012337">
    <property type="entry name" value="RNaseH-like_sf"/>
</dbReference>
<evidence type="ECO:0000313" key="1">
    <source>
        <dbReference type="EMBL" id="KAJ8884042.1"/>
    </source>
</evidence>
<organism evidence="1 2">
    <name type="scientific">Dryococelus australis</name>
    <dbReference type="NCBI Taxonomy" id="614101"/>
    <lineage>
        <taxon>Eukaryota</taxon>
        <taxon>Metazoa</taxon>
        <taxon>Ecdysozoa</taxon>
        <taxon>Arthropoda</taxon>
        <taxon>Hexapoda</taxon>
        <taxon>Insecta</taxon>
        <taxon>Pterygota</taxon>
        <taxon>Neoptera</taxon>
        <taxon>Polyneoptera</taxon>
        <taxon>Phasmatodea</taxon>
        <taxon>Verophasmatodea</taxon>
        <taxon>Anareolatae</taxon>
        <taxon>Phasmatidae</taxon>
        <taxon>Eurycanthinae</taxon>
        <taxon>Dryococelus</taxon>
    </lineage>
</organism>
<name>A0ABQ9HI85_9NEOP</name>
<dbReference type="EMBL" id="JARBHB010000005">
    <property type="protein sequence ID" value="KAJ8884042.1"/>
    <property type="molecule type" value="Genomic_DNA"/>
</dbReference>
<reference evidence="1 2" key="1">
    <citation type="submission" date="2023-02" db="EMBL/GenBank/DDBJ databases">
        <title>LHISI_Scaffold_Assembly.</title>
        <authorList>
            <person name="Stuart O.P."/>
            <person name="Cleave R."/>
            <person name="Magrath M.J.L."/>
            <person name="Mikheyev A.S."/>
        </authorList>
    </citation>
    <scope>NUCLEOTIDE SEQUENCE [LARGE SCALE GENOMIC DNA]</scope>
    <source>
        <strain evidence="1">Daus_M_001</strain>
        <tissue evidence="1">Leg muscle</tissue>
    </source>
</reference>
<protein>
    <recommendedName>
        <fullName evidence="3">DUF4371 domain-containing protein</fullName>
    </recommendedName>
</protein>
<gene>
    <name evidence="1" type="ORF">PR048_015899</name>
</gene>